<comment type="caution">
    <text evidence="1">The sequence shown here is derived from an EMBL/GenBank/DDBJ whole genome shotgun (WGS) entry which is preliminary data.</text>
</comment>
<gene>
    <name evidence="1" type="ORF">H2198_005691</name>
</gene>
<dbReference type="Proteomes" id="UP001172386">
    <property type="component" value="Unassembled WGS sequence"/>
</dbReference>
<evidence type="ECO:0000313" key="1">
    <source>
        <dbReference type="EMBL" id="KAJ9655435.1"/>
    </source>
</evidence>
<reference evidence="1" key="1">
    <citation type="submission" date="2022-10" db="EMBL/GenBank/DDBJ databases">
        <title>Culturing micro-colonial fungi from biological soil crusts in the Mojave desert and describing Neophaeococcomyces mojavensis, and introducing the new genera and species Taxawa tesnikishii.</title>
        <authorList>
            <person name="Kurbessoian T."/>
            <person name="Stajich J.E."/>
        </authorList>
    </citation>
    <scope>NUCLEOTIDE SEQUENCE</scope>
    <source>
        <strain evidence="1">JES_112</strain>
    </source>
</reference>
<proteinExistence type="predicted"/>
<organism evidence="1 2">
    <name type="scientific">Neophaeococcomyces mojaviensis</name>
    <dbReference type="NCBI Taxonomy" id="3383035"/>
    <lineage>
        <taxon>Eukaryota</taxon>
        <taxon>Fungi</taxon>
        <taxon>Dikarya</taxon>
        <taxon>Ascomycota</taxon>
        <taxon>Pezizomycotina</taxon>
        <taxon>Eurotiomycetes</taxon>
        <taxon>Chaetothyriomycetidae</taxon>
        <taxon>Chaetothyriales</taxon>
        <taxon>Chaetothyriales incertae sedis</taxon>
        <taxon>Neophaeococcomyces</taxon>
    </lineage>
</organism>
<protein>
    <submittedName>
        <fullName evidence="1">Uncharacterized protein</fullName>
    </submittedName>
</protein>
<accession>A0ACC3A528</accession>
<name>A0ACC3A528_9EURO</name>
<evidence type="ECO:0000313" key="2">
    <source>
        <dbReference type="Proteomes" id="UP001172386"/>
    </source>
</evidence>
<keyword evidence="2" id="KW-1185">Reference proteome</keyword>
<dbReference type="EMBL" id="JAPDRQ010000096">
    <property type="protein sequence ID" value="KAJ9655435.1"/>
    <property type="molecule type" value="Genomic_DNA"/>
</dbReference>
<sequence length="553" mass="63693">MSHPIVVLERWSESYQKLVLLALSIAVPLLLLTARRRVRVPPGYIRVPGPPSFPIVGNALQLDRHPQKQFRQWAQQYGELYRLKLGKDEYVMINTPAAAKEILDKQSNITSSRPEQYVLNHEVSGSKRFVLMSNTPTWRSLRAIVHKVLTPKSSLVFRSSQEFEGKQLVYDILTENHDLMSFFDHVRRYTTSVVMTSTYGRRIPKRDSEEIRQVYKVMEEFNIAARPGTFLADSLPVLLWLPKWAQWWRKRALLYYNRQEELWMSLWHHLQKQMEANQAPECFLKHFMETDYKRQDISELQAAFVAGSMIEAGSETTSSTINTAIMHLAANPDAQKKAHAELSAVVGDNRSPTFDDEQSLPYIRAIGKETLRMRPLTLFGAPHQNTTDMTYKNYFIPSGTVLSVSYNVFHYDPDRYEEPFKFRPDRYLNHPEKSGVYVNAADPYERDHFAFGNGRRACPGVHLAENSLYITLAKILWAFEIRPPLGPDGKEEAIDISDDAFQSGGTVAPNKFRARFIPRNETVKKTLIHEWEEAMEEGFYLGEVKVTLDGMVV</sequence>